<dbReference type="SUPFAM" id="SSF46785">
    <property type="entry name" value="Winged helix' DNA-binding domain"/>
    <property type="match status" value="1"/>
</dbReference>
<protein>
    <submittedName>
        <fullName evidence="6">IclR family transcriptional regulator</fullName>
    </submittedName>
</protein>
<dbReference type="SUPFAM" id="SSF55781">
    <property type="entry name" value="GAF domain-like"/>
    <property type="match status" value="1"/>
</dbReference>
<keyword evidence="2" id="KW-0238">DNA-binding</keyword>
<reference evidence="6 7" key="1">
    <citation type="submission" date="2020-08" db="EMBL/GenBank/DDBJ databases">
        <title>The genome sequence of type strain Novosphingobium piscinae KCTC 42194.</title>
        <authorList>
            <person name="Liu Y."/>
        </authorList>
    </citation>
    <scope>NUCLEOTIDE SEQUENCE [LARGE SCALE GENOMIC DNA]</scope>
    <source>
        <strain evidence="6 7">KCTC 42194</strain>
    </source>
</reference>
<comment type="caution">
    <text evidence="6">The sequence shown here is derived from an EMBL/GenBank/DDBJ whole genome shotgun (WGS) entry which is preliminary data.</text>
</comment>
<dbReference type="GO" id="GO:0045892">
    <property type="term" value="P:negative regulation of DNA-templated transcription"/>
    <property type="evidence" value="ECO:0007669"/>
    <property type="project" value="TreeGrafter"/>
</dbReference>
<dbReference type="InterPro" id="IPR036388">
    <property type="entry name" value="WH-like_DNA-bd_sf"/>
</dbReference>
<dbReference type="PANTHER" id="PTHR30136:SF35">
    <property type="entry name" value="HTH-TYPE TRANSCRIPTIONAL REGULATOR RV1719"/>
    <property type="match status" value="1"/>
</dbReference>
<evidence type="ECO:0000256" key="3">
    <source>
        <dbReference type="ARBA" id="ARBA00023163"/>
    </source>
</evidence>
<dbReference type="AlphaFoldDB" id="A0A7X1KND9"/>
<dbReference type="RefSeq" id="WP_185677482.1">
    <property type="nucleotide sequence ID" value="NZ_JACLAX010000001.1"/>
</dbReference>
<keyword evidence="7" id="KW-1185">Reference proteome</keyword>
<dbReference type="PROSITE" id="PS51078">
    <property type="entry name" value="ICLR_ED"/>
    <property type="match status" value="1"/>
</dbReference>
<dbReference type="GO" id="GO:0003700">
    <property type="term" value="F:DNA-binding transcription factor activity"/>
    <property type="evidence" value="ECO:0007669"/>
    <property type="project" value="TreeGrafter"/>
</dbReference>
<keyword evidence="3" id="KW-0804">Transcription</keyword>
<dbReference type="InterPro" id="IPR029016">
    <property type="entry name" value="GAF-like_dom_sf"/>
</dbReference>
<dbReference type="Pfam" id="PF09339">
    <property type="entry name" value="HTH_IclR"/>
    <property type="match status" value="1"/>
</dbReference>
<dbReference type="Proteomes" id="UP000551327">
    <property type="component" value="Unassembled WGS sequence"/>
</dbReference>
<gene>
    <name evidence="6" type="ORF">H7F53_00350</name>
</gene>
<keyword evidence="1" id="KW-0805">Transcription regulation</keyword>
<dbReference type="PROSITE" id="PS51077">
    <property type="entry name" value="HTH_ICLR"/>
    <property type="match status" value="1"/>
</dbReference>
<dbReference type="InterPro" id="IPR005471">
    <property type="entry name" value="Tscrpt_reg_IclR_N"/>
</dbReference>
<dbReference type="InterPro" id="IPR014757">
    <property type="entry name" value="Tscrpt_reg_IclR_C"/>
</dbReference>
<dbReference type="InterPro" id="IPR036390">
    <property type="entry name" value="WH_DNA-bd_sf"/>
</dbReference>
<evidence type="ECO:0000256" key="1">
    <source>
        <dbReference type="ARBA" id="ARBA00023015"/>
    </source>
</evidence>
<dbReference type="EMBL" id="JACLAX010000001">
    <property type="protein sequence ID" value="MBC2667589.1"/>
    <property type="molecule type" value="Genomic_DNA"/>
</dbReference>
<evidence type="ECO:0000259" key="4">
    <source>
        <dbReference type="PROSITE" id="PS51077"/>
    </source>
</evidence>
<dbReference type="Gene3D" id="3.30.450.40">
    <property type="match status" value="1"/>
</dbReference>
<sequence length="250" mass="26622">MASRSGTQAGVKSALRTLDLLEFVVAQPGGVVAQDIAVALAIPVSSLSYLLATLVERDYLRRDGRRYGPGAGLDRLRRPAGAVSVVDQARPLVRGLVQQLNETASLFLPRGHEIETVLTEMSSQPLRYAIEPGTRTPFHCLAGGKAMLAALDDARLDALLGELELARFTANTVTDEAALRREIAEIRKAGVAFTRDEYTPGISGVGVALRREGEVVGALGVAAPTSRFTDAMRDRIVAQLQRAAATFSAA</sequence>
<evidence type="ECO:0000259" key="5">
    <source>
        <dbReference type="PROSITE" id="PS51078"/>
    </source>
</evidence>
<dbReference type="Gene3D" id="1.10.10.10">
    <property type="entry name" value="Winged helix-like DNA-binding domain superfamily/Winged helix DNA-binding domain"/>
    <property type="match status" value="1"/>
</dbReference>
<evidence type="ECO:0000256" key="2">
    <source>
        <dbReference type="ARBA" id="ARBA00023125"/>
    </source>
</evidence>
<feature type="domain" description="IclR-ED" evidence="5">
    <location>
        <begin position="72"/>
        <end position="250"/>
    </location>
</feature>
<name>A0A7X1KND9_9SPHN</name>
<organism evidence="6 7">
    <name type="scientific">Novosphingobium piscinae</name>
    <dbReference type="NCBI Taxonomy" id="1507448"/>
    <lineage>
        <taxon>Bacteria</taxon>
        <taxon>Pseudomonadati</taxon>
        <taxon>Pseudomonadota</taxon>
        <taxon>Alphaproteobacteria</taxon>
        <taxon>Sphingomonadales</taxon>
        <taxon>Sphingomonadaceae</taxon>
        <taxon>Novosphingobium</taxon>
    </lineage>
</organism>
<dbReference type="InterPro" id="IPR050707">
    <property type="entry name" value="HTH_MetabolicPath_Reg"/>
</dbReference>
<accession>A0A7X1KND9</accession>
<dbReference type="PANTHER" id="PTHR30136">
    <property type="entry name" value="HELIX-TURN-HELIX TRANSCRIPTIONAL REGULATOR, ICLR FAMILY"/>
    <property type="match status" value="1"/>
</dbReference>
<dbReference type="GO" id="GO:0003677">
    <property type="term" value="F:DNA binding"/>
    <property type="evidence" value="ECO:0007669"/>
    <property type="project" value="UniProtKB-KW"/>
</dbReference>
<proteinExistence type="predicted"/>
<dbReference type="Pfam" id="PF01614">
    <property type="entry name" value="IclR_C"/>
    <property type="match status" value="1"/>
</dbReference>
<feature type="domain" description="HTH iclR-type" evidence="4">
    <location>
        <begin position="11"/>
        <end position="71"/>
    </location>
</feature>
<evidence type="ECO:0000313" key="7">
    <source>
        <dbReference type="Proteomes" id="UP000551327"/>
    </source>
</evidence>
<evidence type="ECO:0000313" key="6">
    <source>
        <dbReference type="EMBL" id="MBC2667589.1"/>
    </source>
</evidence>